<dbReference type="InterPro" id="IPR001680">
    <property type="entry name" value="WD40_rpt"/>
</dbReference>
<dbReference type="Pfam" id="PF23769">
    <property type="entry name" value="Beta-prop_WDR75_2nd"/>
    <property type="match status" value="1"/>
</dbReference>
<evidence type="ECO:0000256" key="2">
    <source>
        <dbReference type="ARBA" id="ARBA00022517"/>
    </source>
</evidence>
<keyword evidence="10" id="KW-1185">Reference proteome</keyword>
<feature type="region of interest" description="Disordered" evidence="7">
    <location>
        <begin position="1"/>
        <end position="30"/>
    </location>
</feature>
<evidence type="ECO:0000313" key="10">
    <source>
        <dbReference type="Proteomes" id="UP001367508"/>
    </source>
</evidence>
<evidence type="ECO:0000256" key="4">
    <source>
        <dbReference type="ARBA" id="ARBA00022574"/>
    </source>
</evidence>
<dbReference type="CDD" id="cd09917">
    <property type="entry name" value="F-box_SF"/>
    <property type="match status" value="1"/>
</dbReference>
<dbReference type="SMART" id="SM00320">
    <property type="entry name" value="WD40"/>
    <property type="match status" value="4"/>
</dbReference>
<keyword evidence="4" id="KW-0853">WD repeat</keyword>
<comment type="caution">
    <text evidence="9">The sequence shown here is derived from an EMBL/GenBank/DDBJ whole genome shotgun (WGS) entry which is preliminary data.</text>
</comment>
<protein>
    <recommendedName>
        <fullName evidence="8">F-box domain-containing protein</fullName>
    </recommendedName>
</protein>
<dbReference type="InterPro" id="IPR036322">
    <property type="entry name" value="WD40_repeat_dom_sf"/>
</dbReference>
<sequence length="490" mass="55327">MSKPPRSFPEAAEKKAPPAPPTADRRKKLRETPTTVLSLDPDILCFIFAFLDMFDLVRCSLVCKFWNAILETRSLREFYERRLKDSSTFAASSSKFAEKPLRVILGEVAMEQHRLALERGGFYVDQWKGHSTTVAQCRMKMGKLVTGVGDKVIRLWSLDSYKCIEEHSIPDTFPLVDFDFDESKIVGLIGNHLCIWRRNGKRSIFPSLEGKFVKGSCMRYFDPEAVIGCDDGAVRVFDMYSRRCSQIIRMHYAPITCLCLSEDQLILSGSTSGNITISDPSSVQQVATLRSSDTRGIRTLCFNPSSQLLFAGSAIGYTYCWDLRTRRLLWGNRVSPNVVYSLQHLQSDTSTLAVGGIDGILRLLNQNDGSIVSCCIMDDKLLSTFQSPSPSIQRRKGRRLPGDTYINIDQIPMAARPSITCLAVGMKKIVTTHKTNEIRLWKFKGNASLLDLDALLFFNDRILFSWKERNTRKIMQLVTLKSKLISALEP</sequence>
<dbReference type="SUPFAM" id="SSF81383">
    <property type="entry name" value="F-box domain"/>
    <property type="match status" value="1"/>
</dbReference>
<evidence type="ECO:0000256" key="1">
    <source>
        <dbReference type="ARBA" id="ARBA00004604"/>
    </source>
</evidence>
<dbReference type="InterPro" id="IPR015943">
    <property type="entry name" value="WD40/YVTN_repeat-like_dom_sf"/>
</dbReference>
<reference evidence="9 10" key="1">
    <citation type="submission" date="2024-01" db="EMBL/GenBank/DDBJ databases">
        <title>The genomes of 5 underutilized Papilionoideae crops provide insights into root nodulation and disease resistanc.</title>
        <authorList>
            <person name="Jiang F."/>
        </authorList>
    </citation>
    <scope>NUCLEOTIDE SEQUENCE [LARGE SCALE GENOMIC DNA]</scope>
    <source>
        <strain evidence="9">LVBAO_FW01</strain>
        <tissue evidence="9">Leaves</tissue>
    </source>
</reference>
<dbReference type="Pfam" id="PF00646">
    <property type="entry name" value="F-box"/>
    <property type="match status" value="1"/>
</dbReference>
<name>A0AAN9KW81_CANGL</name>
<dbReference type="EMBL" id="JAYMYQ010000006">
    <property type="protein sequence ID" value="KAK7323428.1"/>
    <property type="molecule type" value="Genomic_DNA"/>
</dbReference>
<dbReference type="PROSITE" id="PS50181">
    <property type="entry name" value="FBOX"/>
    <property type="match status" value="1"/>
</dbReference>
<dbReference type="SMART" id="SM00256">
    <property type="entry name" value="FBOX"/>
    <property type="match status" value="1"/>
</dbReference>
<dbReference type="InterPro" id="IPR001810">
    <property type="entry name" value="F-box_dom"/>
</dbReference>
<dbReference type="Proteomes" id="UP001367508">
    <property type="component" value="Unassembled WGS sequence"/>
</dbReference>
<accession>A0AAN9KW81</accession>
<keyword evidence="5" id="KW-0677">Repeat</keyword>
<evidence type="ECO:0000256" key="5">
    <source>
        <dbReference type="ARBA" id="ARBA00022737"/>
    </source>
</evidence>
<evidence type="ECO:0000259" key="8">
    <source>
        <dbReference type="PROSITE" id="PS50181"/>
    </source>
</evidence>
<dbReference type="InterPro" id="IPR042627">
    <property type="entry name" value="FBXW2"/>
</dbReference>
<gene>
    <name evidence="9" type="ORF">VNO77_26900</name>
</gene>
<evidence type="ECO:0000256" key="3">
    <source>
        <dbReference type="ARBA" id="ARBA00022552"/>
    </source>
</evidence>
<dbReference type="AlphaFoldDB" id="A0AAN9KW81"/>
<feature type="domain" description="F-box" evidence="8">
    <location>
        <begin position="33"/>
        <end position="82"/>
    </location>
</feature>
<dbReference type="Gene3D" id="2.130.10.10">
    <property type="entry name" value="YVTN repeat-like/Quinoprotein amine dehydrogenase"/>
    <property type="match status" value="2"/>
</dbReference>
<dbReference type="InterPro" id="IPR057644">
    <property type="entry name" value="Beta-prop_WDR75_2nd"/>
</dbReference>
<dbReference type="InterPro" id="IPR036047">
    <property type="entry name" value="F-box-like_dom_sf"/>
</dbReference>
<proteinExistence type="predicted"/>
<keyword evidence="3" id="KW-0698">rRNA processing</keyword>
<comment type="subcellular location">
    <subcellularLocation>
        <location evidence="1">Nucleus</location>
        <location evidence="1">Nucleolus</location>
    </subcellularLocation>
</comment>
<evidence type="ECO:0000313" key="9">
    <source>
        <dbReference type="EMBL" id="KAK7323428.1"/>
    </source>
</evidence>
<evidence type="ECO:0000256" key="7">
    <source>
        <dbReference type="SAM" id="MobiDB-lite"/>
    </source>
</evidence>
<evidence type="ECO:0000256" key="6">
    <source>
        <dbReference type="ARBA" id="ARBA00023242"/>
    </source>
</evidence>
<keyword evidence="2" id="KW-0690">Ribosome biogenesis</keyword>
<keyword evidence="6" id="KW-0539">Nucleus</keyword>
<dbReference type="Gene3D" id="1.20.1280.50">
    <property type="match status" value="1"/>
</dbReference>
<dbReference type="SUPFAM" id="SSF50978">
    <property type="entry name" value="WD40 repeat-like"/>
    <property type="match status" value="1"/>
</dbReference>
<dbReference type="PANTHER" id="PTHR44436">
    <property type="entry name" value="F-BOX/WD REPEAT-CONTAINING PROTEIN 2"/>
    <property type="match status" value="1"/>
</dbReference>
<dbReference type="PANTHER" id="PTHR44436:SF1">
    <property type="entry name" value="F-BOX_WD REPEAT-CONTAINING PROTEIN 2"/>
    <property type="match status" value="1"/>
</dbReference>
<organism evidence="9 10">
    <name type="scientific">Canavalia gladiata</name>
    <name type="common">Sword bean</name>
    <name type="synonym">Dolichos gladiatus</name>
    <dbReference type="NCBI Taxonomy" id="3824"/>
    <lineage>
        <taxon>Eukaryota</taxon>
        <taxon>Viridiplantae</taxon>
        <taxon>Streptophyta</taxon>
        <taxon>Embryophyta</taxon>
        <taxon>Tracheophyta</taxon>
        <taxon>Spermatophyta</taxon>
        <taxon>Magnoliopsida</taxon>
        <taxon>eudicotyledons</taxon>
        <taxon>Gunneridae</taxon>
        <taxon>Pentapetalae</taxon>
        <taxon>rosids</taxon>
        <taxon>fabids</taxon>
        <taxon>Fabales</taxon>
        <taxon>Fabaceae</taxon>
        <taxon>Papilionoideae</taxon>
        <taxon>50 kb inversion clade</taxon>
        <taxon>NPAAA clade</taxon>
        <taxon>indigoferoid/millettioid clade</taxon>
        <taxon>Phaseoleae</taxon>
        <taxon>Canavalia</taxon>
    </lineage>
</organism>